<dbReference type="Pfam" id="PF00430">
    <property type="entry name" value="ATP-synt_B"/>
    <property type="match status" value="1"/>
</dbReference>
<evidence type="ECO:0000256" key="4">
    <source>
        <dbReference type="ARBA" id="ARBA00022692"/>
    </source>
</evidence>
<keyword evidence="13" id="KW-0934">Plastid</keyword>
<sequence length="220" mass="25076">MRISIFMSISENFFQIFQLIAQHSSESMFGFNFDILGTNFINISILLGIVIYIGKPFLTQTLESRQEKVLAAIQESEERLAQANLRLTEAQKQLAQTQRINNFYFMRCMYINLRVHFLQGLLIITHYNRFVIDQIKGESDATAAKVRESIIAQGKLDIERLKASSKVTIANTEAQIIRQIQEQIANLALKRVILHLKGTINIDAQARIIDSNISQLGGKF</sequence>
<keyword evidence="4 11" id="KW-0812">Transmembrane</keyword>
<dbReference type="EMBL" id="KY083067">
    <property type="protein sequence ID" value="ARX96111.1"/>
    <property type="molecule type" value="Genomic_DNA"/>
</dbReference>
<keyword evidence="7 11" id="KW-0406">Ion transport</keyword>
<protein>
    <submittedName>
        <fullName evidence="13">ATP synthase CF1 subunit f</fullName>
    </submittedName>
</protein>
<dbReference type="AlphaFoldDB" id="A0A1Z1XB66"/>
<gene>
    <name evidence="13" type="primary">atpF</name>
</gene>
<name>A0A1Z1XB66_9RHOD</name>
<evidence type="ECO:0000256" key="10">
    <source>
        <dbReference type="ARBA" id="ARBA00025198"/>
    </source>
</evidence>
<evidence type="ECO:0000313" key="13">
    <source>
        <dbReference type="EMBL" id="ARX96111.1"/>
    </source>
</evidence>
<comment type="subcellular location">
    <subcellularLocation>
        <location evidence="1">Membrane</location>
        <topology evidence="1">Single-pass membrane protein</topology>
    </subcellularLocation>
</comment>
<dbReference type="PANTHER" id="PTHR34264:SF3">
    <property type="entry name" value="ATP SYNTHASE SUBUNIT B, CHLOROPLASTIC"/>
    <property type="match status" value="1"/>
</dbReference>
<feature type="coiled-coil region" evidence="12">
    <location>
        <begin position="66"/>
        <end position="100"/>
    </location>
</feature>
<keyword evidence="5 11" id="KW-0375">Hydrogen ion transport</keyword>
<keyword evidence="8" id="KW-0472">Membrane</keyword>
<dbReference type="GeneID" id="33366784"/>
<evidence type="ECO:0000256" key="9">
    <source>
        <dbReference type="ARBA" id="ARBA00023310"/>
    </source>
</evidence>
<comment type="similarity">
    <text evidence="11">Belongs to the ATPase B chain family.</text>
</comment>
<evidence type="ECO:0000256" key="5">
    <source>
        <dbReference type="ARBA" id="ARBA00022781"/>
    </source>
</evidence>
<keyword evidence="9" id="KW-0066">ATP synthesis</keyword>
<dbReference type="GO" id="GO:0015078">
    <property type="term" value="F:proton transmembrane transporter activity"/>
    <property type="evidence" value="ECO:0007669"/>
    <property type="project" value="InterPro"/>
</dbReference>
<evidence type="ECO:0000256" key="8">
    <source>
        <dbReference type="ARBA" id="ARBA00023136"/>
    </source>
</evidence>
<keyword evidence="13" id="KW-0150">Chloroplast</keyword>
<dbReference type="GO" id="GO:0015986">
    <property type="term" value="P:proton motive force-driven ATP synthesis"/>
    <property type="evidence" value="ECO:0007669"/>
    <property type="project" value="InterPro"/>
</dbReference>
<keyword evidence="6" id="KW-1133">Transmembrane helix</keyword>
<geneLocation type="chloroplast" evidence="13"/>
<dbReference type="RefSeq" id="YP_009402762.1">
    <property type="nucleotide sequence ID" value="NC_035350.1"/>
</dbReference>
<organism evidence="13">
    <name type="scientific">Compsopogon caeruleus</name>
    <dbReference type="NCBI Taxonomy" id="31354"/>
    <lineage>
        <taxon>Eukaryota</taxon>
        <taxon>Rhodophyta</taxon>
        <taxon>Compsopogonophyceae</taxon>
        <taxon>Compsopogonales</taxon>
        <taxon>Compsopogonaceae</taxon>
        <taxon>Compsopogon</taxon>
    </lineage>
</organism>
<proteinExistence type="inferred from homology"/>
<dbReference type="PANTHER" id="PTHR34264">
    <property type="entry name" value="ATP SYNTHASE SUBUNIT B, CHLOROPLASTIC"/>
    <property type="match status" value="1"/>
</dbReference>
<evidence type="ECO:0000256" key="12">
    <source>
        <dbReference type="SAM" id="Coils"/>
    </source>
</evidence>
<comment type="function">
    <text evidence="10">F(1)F(0) ATP synthase produces ATP from ADP in the presence of a proton or sodium gradient. F-type ATPases consist of two structural domains, F(1) containing the extramembraneous catalytic core and F(0) containing the membrane proton channel, linked together by a central stalk and a peripheral stalk. During catalysis, ATP synthesis in the catalytic domain of F(1) is coupled via a rotary mechanism of the central stalk subunits to proton translocation.</text>
</comment>
<keyword evidence="3 11" id="KW-0138">CF(0)</keyword>
<keyword evidence="2 11" id="KW-0813">Transport</keyword>
<evidence type="ECO:0000256" key="11">
    <source>
        <dbReference type="RuleBase" id="RU003848"/>
    </source>
</evidence>
<evidence type="ECO:0000256" key="1">
    <source>
        <dbReference type="ARBA" id="ARBA00004167"/>
    </source>
</evidence>
<evidence type="ECO:0000256" key="6">
    <source>
        <dbReference type="ARBA" id="ARBA00022989"/>
    </source>
</evidence>
<keyword evidence="12" id="KW-0175">Coiled coil</keyword>
<dbReference type="GO" id="GO:0045259">
    <property type="term" value="C:proton-transporting ATP synthase complex"/>
    <property type="evidence" value="ECO:0007669"/>
    <property type="project" value="UniProtKB-KW"/>
</dbReference>
<evidence type="ECO:0000256" key="3">
    <source>
        <dbReference type="ARBA" id="ARBA00022547"/>
    </source>
</evidence>
<dbReference type="InterPro" id="IPR002146">
    <property type="entry name" value="ATP_synth_b/b'su_bac/chlpt"/>
</dbReference>
<reference evidence="13" key="1">
    <citation type="submission" date="2016-11" db="EMBL/GenBank/DDBJ databases">
        <title>Chloroplast genome of compsopogon caeruleus.</title>
        <authorList>
            <person name="Nan F."/>
        </authorList>
    </citation>
    <scope>NUCLEOTIDE SEQUENCE</scope>
</reference>
<accession>A0A1Z1XB66</accession>
<dbReference type="CDD" id="cd06503">
    <property type="entry name" value="ATP-synt_Fo_b"/>
    <property type="match status" value="1"/>
</dbReference>
<evidence type="ECO:0000256" key="2">
    <source>
        <dbReference type="ARBA" id="ARBA00022448"/>
    </source>
</evidence>
<evidence type="ECO:0000256" key="7">
    <source>
        <dbReference type="ARBA" id="ARBA00023065"/>
    </source>
</evidence>